<dbReference type="PANTHER" id="PTHR12124:SF47">
    <property type="entry name" value="EXOSOME COMPONENT 10"/>
    <property type="match status" value="1"/>
</dbReference>
<dbReference type="GO" id="GO:0071044">
    <property type="term" value="P:histone mRNA catabolic process"/>
    <property type="evidence" value="ECO:0007669"/>
    <property type="project" value="TreeGrafter"/>
</dbReference>
<dbReference type="Gene3D" id="3.30.420.10">
    <property type="entry name" value="Ribonuclease H-like superfamily/Ribonuclease H"/>
    <property type="match status" value="1"/>
</dbReference>
<dbReference type="InterPro" id="IPR002562">
    <property type="entry name" value="3'-5'_exonuclease_dom"/>
</dbReference>
<evidence type="ECO:0000256" key="2">
    <source>
        <dbReference type="ARBA" id="ARBA00022552"/>
    </source>
</evidence>
<dbReference type="GO" id="GO:0003727">
    <property type="term" value="F:single-stranded RNA binding"/>
    <property type="evidence" value="ECO:0007669"/>
    <property type="project" value="TreeGrafter"/>
</dbReference>
<feature type="compositionally biased region" description="Basic residues" evidence="9">
    <location>
        <begin position="807"/>
        <end position="819"/>
    </location>
</feature>
<proteinExistence type="inferred from homology"/>
<dbReference type="GO" id="GO:0000166">
    <property type="term" value="F:nucleotide binding"/>
    <property type="evidence" value="ECO:0007669"/>
    <property type="project" value="InterPro"/>
</dbReference>
<dbReference type="Gene3D" id="1.10.150.80">
    <property type="entry name" value="HRDC domain"/>
    <property type="match status" value="1"/>
</dbReference>
<dbReference type="CDD" id="cd06147">
    <property type="entry name" value="Rrp6p_like_exo"/>
    <property type="match status" value="1"/>
</dbReference>
<comment type="caution">
    <text evidence="11">The sequence shown here is derived from an EMBL/GenBank/DDBJ whole genome shotgun (WGS) entry which is preliminary data.</text>
</comment>
<dbReference type="GO" id="GO:0071035">
    <property type="term" value="P:nuclear polyadenylation-dependent rRNA catabolic process"/>
    <property type="evidence" value="ECO:0007669"/>
    <property type="project" value="TreeGrafter"/>
</dbReference>
<evidence type="ECO:0000256" key="8">
    <source>
        <dbReference type="ARBA" id="ARBA00043957"/>
    </source>
</evidence>
<comment type="subcellular location">
    <subcellularLocation>
        <location evidence="1">Nucleus</location>
    </subcellularLocation>
</comment>
<dbReference type="InterPro" id="IPR036397">
    <property type="entry name" value="RNaseH_sf"/>
</dbReference>
<evidence type="ECO:0000256" key="4">
    <source>
        <dbReference type="ARBA" id="ARBA00022801"/>
    </source>
</evidence>
<dbReference type="GO" id="GO:0000176">
    <property type="term" value="C:nuclear exosome (RNase complex)"/>
    <property type="evidence" value="ECO:0007669"/>
    <property type="project" value="InterPro"/>
</dbReference>
<dbReference type="GO" id="GO:0005730">
    <property type="term" value="C:nucleolus"/>
    <property type="evidence" value="ECO:0007669"/>
    <property type="project" value="TreeGrafter"/>
</dbReference>
<dbReference type="EMBL" id="MU864355">
    <property type="protein sequence ID" value="KAK4192174.1"/>
    <property type="molecule type" value="Genomic_DNA"/>
</dbReference>
<gene>
    <name evidence="11" type="ORF">QBC35DRAFT_484492</name>
</gene>
<evidence type="ECO:0000256" key="9">
    <source>
        <dbReference type="SAM" id="MobiDB-lite"/>
    </source>
</evidence>
<feature type="compositionally biased region" description="Low complexity" evidence="9">
    <location>
        <begin position="762"/>
        <end position="772"/>
    </location>
</feature>
<dbReference type="AlphaFoldDB" id="A0AAN7AMI2"/>
<dbReference type="InterPro" id="IPR012588">
    <property type="entry name" value="Exosome-assoc_fac_Rrp6_N"/>
</dbReference>
<dbReference type="InterPro" id="IPR010997">
    <property type="entry name" value="HRDC-like_sf"/>
</dbReference>
<dbReference type="SUPFAM" id="SSF47819">
    <property type="entry name" value="HRDC-like"/>
    <property type="match status" value="1"/>
</dbReference>
<evidence type="ECO:0000256" key="1">
    <source>
        <dbReference type="ARBA" id="ARBA00004123"/>
    </source>
</evidence>
<reference evidence="11" key="2">
    <citation type="submission" date="2023-05" db="EMBL/GenBank/DDBJ databases">
        <authorList>
            <consortium name="Lawrence Berkeley National Laboratory"/>
            <person name="Steindorff A."/>
            <person name="Hensen N."/>
            <person name="Bonometti L."/>
            <person name="Westerberg I."/>
            <person name="Brannstrom I.O."/>
            <person name="Guillou S."/>
            <person name="Cros-Aarteil S."/>
            <person name="Calhoun S."/>
            <person name="Haridas S."/>
            <person name="Kuo A."/>
            <person name="Mondo S."/>
            <person name="Pangilinan J."/>
            <person name="Riley R."/>
            <person name="Labutti K."/>
            <person name="Andreopoulos B."/>
            <person name="Lipzen A."/>
            <person name="Chen C."/>
            <person name="Yanf M."/>
            <person name="Daum C."/>
            <person name="Ng V."/>
            <person name="Clum A."/>
            <person name="Ohm R."/>
            <person name="Martin F."/>
            <person name="Silar P."/>
            <person name="Natvig D."/>
            <person name="Lalanne C."/>
            <person name="Gautier V."/>
            <person name="Ament-Velasquez S.L."/>
            <person name="Kruys A."/>
            <person name="Hutchinson M.I."/>
            <person name="Powell A.J."/>
            <person name="Barry K."/>
            <person name="Miller A.N."/>
            <person name="Grigoriev I.V."/>
            <person name="Debuchy R."/>
            <person name="Gladieux P."/>
            <person name="Thoren M.H."/>
            <person name="Johannesson H."/>
        </authorList>
    </citation>
    <scope>NUCLEOTIDE SEQUENCE</scope>
    <source>
        <strain evidence="11">PSN309</strain>
    </source>
</reference>
<keyword evidence="3" id="KW-0540">Nuclease</keyword>
<evidence type="ECO:0000256" key="3">
    <source>
        <dbReference type="ARBA" id="ARBA00022722"/>
    </source>
</evidence>
<dbReference type="FunFam" id="1.10.150.80:FF:000001">
    <property type="entry name" value="Putative exosome component 10"/>
    <property type="match status" value="1"/>
</dbReference>
<dbReference type="FunFam" id="3.30.420.10:FF:000059">
    <property type="entry name" value="Exosome complex exonuclease Rrp6"/>
    <property type="match status" value="1"/>
</dbReference>
<feature type="compositionally biased region" description="Acidic residues" evidence="9">
    <location>
        <begin position="773"/>
        <end position="783"/>
    </location>
</feature>
<evidence type="ECO:0000313" key="11">
    <source>
        <dbReference type="EMBL" id="KAK4192174.1"/>
    </source>
</evidence>
<dbReference type="InterPro" id="IPR012337">
    <property type="entry name" value="RNaseH-like_sf"/>
</dbReference>
<reference evidence="11" key="1">
    <citation type="journal article" date="2023" name="Mol. Phylogenet. Evol.">
        <title>Genome-scale phylogeny and comparative genomics of the fungal order Sordariales.</title>
        <authorList>
            <person name="Hensen N."/>
            <person name="Bonometti L."/>
            <person name="Westerberg I."/>
            <person name="Brannstrom I.O."/>
            <person name="Guillou S."/>
            <person name="Cros-Aarteil S."/>
            <person name="Calhoun S."/>
            <person name="Haridas S."/>
            <person name="Kuo A."/>
            <person name="Mondo S."/>
            <person name="Pangilinan J."/>
            <person name="Riley R."/>
            <person name="LaButti K."/>
            <person name="Andreopoulos B."/>
            <person name="Lipzen A."/>
            <person name="Chen C."/>
            <person name="Yan M."/>
            <person name="Daum C."/>
            <person name="Ng V."/>
            <person name="Clum A."/>
            <person name="Steindorff A."/>
            <person name="Ohm R.A."/>
            <person name="Martin F."/>
            <person name="Silar P."/>
            <person name="Natvig D.O."/>
            <person name="Lalanne C."/>
            <person name="Gautier V."/>
            <person name="Ament-Velasquez S.L."/>
            <person name="Kruys A."/>
            <person name="Hutchinson M.I."/>
            <person name="Powell A.J."/>
            <person name="Barry K."/>
            <person name="Miller A.N."/>
            <person name="Grigoriev I.V."/>
            <person name="Debuchy R."/>
            <person name="Gladieux P."/>
            <person name="Hiltunen Thoren M."/>
            <person name="Johannesson H."/>
        </authorList>
    </citation>
    <scope>NUCLEOTIDE SEQUENCE</scope>
    <source>
        <strain evidence="11">PSN309</strain>
    </source>
</reference>
<keyword evidence="4" id="KW-0378">Hydrolase</keyword>
<evidence type="ECO:0000256" key="5">
    <source>
        <dbReference type="ARBA" id="ARBA00022835"/>
    </source>
</evidence>
<evidence type="ECO:0000313" key="12">
    <source>
        <dbReference type="Proteomes" id="UP001302126"/>
    </source>
</evidence>
<dbReference type="InterPro" id="IPR044876">
    <property type="entry name" value="HRDC_dom_sf"/>
</dbReference>
<dbReference type="InterPro" id="IPR002121">
    <property type="entry name" value="HRDC_dom"/>
</dbReference>
<name>A0AAN7AMI2_9PEZI</name>
<feature type="compositionally biased region" description="Basic residues" evidence="9">
    <location>
        <begin position="749"/>
        <end position="761"/>
    </location>
</feature>
<protein>
    <submittedName>
        <fullName evidence="11">Exosome complex exonuclease rrp6</fullName>
    </submittedName>
</protein>
<dbReference type="Pfam" id="PF00570">
    <property type="entry name" value="HRDC"/>
    <property type="match status" value="1"/>
</dbReference>
<dbReference type="InterPro" id="IPR045092">
    <property type="entry name" value="Rrp6-like"/>
</dbReference>
<keyword evidence="5" id="KW-0271">Exosome</keyword>
<dbReference type="SMART" id="SM00474">
    <property type="entry name" value="35EXOc"/>
    <property type="match status" value="1"/>
</dbReference>
<comment type="similarity">
    <text evidence="8">Belongs to the exosome component 10/RRP6 family.</text>
</comment>
<accession>A0AAN7AMI2</accession>
<evidence type="ECO:0000259" key="10">
    <source>
        <dbReference type="PROSITE" id="PS50967"/>
    </source>
</evidence>
<dbReference type="InterPro" id="IPR049559">
    <property type="entry name" value="Rrp6p-like_exo"/>
</dbReference>
<dbReference type="GO" id="GO:0000467">
    <property type="term" value="P:exonucleolytic trimming to generate mature 3'-end of 5.8S rRNA from tricistronic rRNA transcript (SSU-rRNA, 5.8S rRNA, LSU-rRNA)"/>
    <property type="evidence" value="ECO:0007669"/>
    <property type="project" value="InterPro"/>
</dbReference>
<dbReference type="GO" id="GO:0071036">
    <property type="term" value="P:nuclear polyadenylation-dependent snoRNA catabolic process"/>
    <property type="evidence" value="ECO:0007669"/>
    <property type="project" value="TreeGrafter"/>
</dbReference>
<dbReference type="GO" id="GO:0071037">
    <property type="term" value="P:nuclear polyadenylation-dependent snRNA catabolic process"/>
    <property type="evidence" value="ECO:0007669"/>
    <property type="project" value="TreeGrafter"/>
</dbReference>
<evidence type="ECO:0000256" key="6">
    <source>
        <dbReference type="ARBA" id="ARBA00022839"/>
    </source>
</evidence>
<dbReference type="SUPFAM" id="SSF53098">
    <property type="entry name" value="Ribonuclease H-like"/>
    <property type="match status" value="1"/>
</dbReference>
<feature type="compositionally biased region" description="Acidic residues" evidence="9">
    <location>
        <begin position="654"/>
        <end position="706"/>
    </location>
</feature>
<dbReference type="PANTHER" id="PTHR12124">
    <property type="entry name" value="POLYMYOSITIS/SCLERODERMA AUTOANTIGEN-RELATED"/>
    <property type="match status" value="1"/>
</dbReference>
<keyword evidence="7" id="KW-0539">Nucleus</keyword>
<dbReference type="Proteomes" id="UP001302126">
    <property type="component" value="Unassembled WGS sequence"/>
</dbReference>
<sequence length="853" mass="96486">MESSQDFKALREAIQPALVAVTRSSNALANEDLQFQRTVHPSVGNQLDDKTERLLKLAGNLITSAGKTTGHKKLRLDDTDDVDIQWKAIVDVIDTLLEKADTCLDEYTGLIKRKDAPTTEAGRDAKRSKSTTDRLDWSLKRANILKPQNNFERKIDNFQSESGPWKPLLTKKPHAIIPLEQSLMTFIDEEQNTQFKHPYEHEIENLKFPRHALESREPIKYLPVESTKAIWVDTYEGVLDMLKELKKATEIAIDLEHHDFRTYTGLLSLMQISTREKDWIVDTLVPWRHKLEVLNEVFADPKIVKVLHGAFMDIIWLQRDLGLYVVGMFDTHHACNVLGYAGGSLAFLLKKFVDFEADKKYQLADWRIRPLPAEMLYYARADTHYLLYIYDMIRNDLVASKDLHHPDGKPMERVIQKSKGVALQRYENPRFDPENGHGNRGWYNYVVRSPSLYNSEQFAVFKALWKWRDDMARQEDESTGFIMSQQVLADIVRILPADKKALWSLLDGHARHLKVHLDALFDVIQKAKEKGAEGPTLMQFLRQYSVNETTETIKPKVKEELDISTLDINELKSERSQFWGNVPLSSAWEESSRAPEPEGMLEIPLFYHGIGDEEVEEMQQEAETAPTPQPEPVVEDEGFTLKAGRKRKAREVGEESEPEAEAENSDIEMDEAPGAEATSEEADEEEVADSDNEGEEEEEEEEEEDSKEARRKAAKVLKKASRKERQRAKHAAKAQENDETSEANEAARAAKKAKKAAKKAAKAAAAEAQEAVEGGEVEEEEAFDYSKASSVLRAPGGSGEGFDNNGRGKKGKKGGKGKGKPVYDPYTAKTQGGPSGVRQMNYERAGRSATFKK</sequence>
<feature type="compositionally biased region" description="Basic residues" evidence="9">
    <location>
        <begin position="709"/>
        <end position="732"/>
    </location>
</feature>
<feature type="region of interest" description="Disordered" evidence="9">
    <location>
        <begin position="616"/>
        <end position="853"/>
    </location>
</feature>
<evidence type="ECO:0000256" key="7">
    <source>
        <dbReference type="ARBA" id="ARBA00023242"/>
    </source>
</evidence>
<feature type="domain" description="HRDC" evidence="10">
    <location>
        <begin position="454"/>
        <end position="534"/>
    </location>
</feature>
<keyword evidence="6 11" id="KW-0269">Exonuclease</keyword>
<dbReference type="Pfam" id="PF08066">
    <property type="entry name" value="PMC2NT"/>
    <property type="match status" value="1"/>
</dbReference>
<dbReference type="SMART" id="SM00341">
    <property type="entry name" value="HRDC"/>
    <property type="match status" value="1"/>
</dbReference>
<dbReference type="GO" id="GO:0071040">
    <property type="term" value="P:nuclear polyadenylation-dependent antisense transcript catabolic process"/>
    <property type="evidence" value="ECO:0007669"/>
    <property type="project" value="TreeGrafter"/>
</dbReference>
<organism evidence="11 12">
    <name type="scientific">Podospora australis</name>
    <dbReference type="NCBI Taxonomy" id="1536484"/>
    <lineage>
        <taxon>Eukaryota</taxon>
        <taxon>Fungi</taxon>
        <taxon>Dikarya</taxon>
        <taxon>Ascomycota</taxon>
        <taxon>Pezizomycotina</taxon>
        <taxon>Sordariomycetes</taxon>
        <taxon>Sordariomycetidae</taxon>
        <taxon>Sordariales</taxon>
        <taxon>Podosporaceae</taxon>
        <taxon>Podospora</taxon>
    </lineage>
</organism>
<keyword evidence="2" id="KW-0698">rRNA processing</keyword>
<dbReference type="GO" id="GO:0071038">
    <property type="term" value="P:TRAMP-dependent tRNA surveillance pathway"/>
    <property type="evidence" value="ECO:0007669"/>
    <property type="project" value="TreeGrafter"/>
</dbReference>
<dbReference type="Pfam" id="PF01612">
    <property type="entry name" value="DNA_pol_A_exo1"/>
    <property type="match status" value="1"/>
</dbReference>
<dbReference type="GO" id="GO:0071051">
    <property type="term" value="P:poly(A)-dependent snoRNA 3'-end processing"/>
    <property type="evidence" value="ECO:0007669"/>
    <property type="project" value="TreeGrafter"/>
</dbReference>
<dbReference type="GO" id="GO:0000175">
    <property type="term" value="F:3'-5'-RNA exonuclease activity"/>
    <property type="evidence" value="ECO:0007669"/>
    <property type="project" value="InterPro"/>
</dbReference>
<dbReference type="GO" id="GO:0071039">
    <property type="term" value="P:nuclear polyadenylation-dependent CUT catabolic process"/>
    <property type="evidence" value="ECO:0007669"/>
    <property type="project" value="TreeGrafter"/>
</dbReference>
<dbReference type="PROSITE" id="PS50967">
    <property type="entry name" value="HRDC"/>
    <property type="match status" value="1"/>
</dbReference>
<keyword evidence="12" id="KW-1185">Reference proteome</keyword>